<name>A0A975HED9_9SPHN</name>
<gene>
    <name evidence="2" type="ORF">HRJ34_01445</name>
</gene>
<evidence type="ECO:0000256" key="1">
    <source>
        <dbReference type="SAM" id="MobiDB-lite"/>
    </source>
</evidence>
<dbReference type="Proteomes" id="UP000664914">
    <property type="component" value="Chromosome"/>
</dbReference>
<evidence type="ECO:0000313" key="2">
    <source>
        <dbReference type="EMBL" id="QTH22227.1"/>
    </source>
</evidence>
<dbReference type="EMBL" id="CP059319">
    <property type="protein sequence ID" value="QTH22227.1"/>
    <property type="molecule type" value="Genomic_DNA"/>
</dbReference>
<sequence length="178" mass="18758">MLAAISESADVSICLDIAPETKRAAHAALSIDSLMAPALRAVAATTARGRHGDARRSRDTGDRTSDTETARDTGTSRACSGGTSASGARTGPSSAGTSAFLNLGQLDSILARDLLIEAHDNAGPHLRANRLRGSTAQRGSGFWNSRSNGSRDQRSNRKRRSNLTKAFHNGLLTRSNFP</sequence>
<feature type="region of interest" description="Disordered" evidence="1">
    <location>
        <begin position="45"/>
        <end position="94"/>
    </location>
</feature>
<feature type="compositionally biased region" description="Low complexity" evidence="1">
    <location>
        <begin position="73"/>
        <end position="94"/>
    </location>
</feature>
<accession>A0A975HED9</accession>
<dbReference type="RefSeq" id="WP_208633150.1">
    <property type="nucleotide sequence ID" value="NZ_CP059319.1"/>
</dbReference>
<evidence type="ECO:0000313" key="3">
    <source>
        <dbReference type="Proteomes" id="UP000664914"/>
    </source>
</evidence>
<feature type="region of interest" description="Disordered" evidence="1">
    <location>
        <begin position="125"/>
        <end position="161"/>
    </location>
</feature>
<feature type="compositionally biased region" description="Basic and acidic residues" evidence="1">
    <location>
        <begin position="50"/>
        <end position="71"/>
    </location>
</feature>
<reference evidence="2" key="2">
    <citation type="submission" date="2021-04" db="EMBL/GenBank/DDBJ databases">
        <title>Isolation and genomic analysis of the ibuprofen-degrading bacterium Sphingomonas strain MPO218.</title>
        <authorList>
            <person name="Aulestia M."/>
            <person name="Flores A."/>
            <person name="Mangas E.L."/>
            <person name="Perez-Pulido A.J."/>
            <person name="Santero E."/>
            <person name="Camacho E.M."/>
        </authorList>
    </citation>
    <scope>NUCLEOTIDE SEQUENCE</scope>
    <source>
        <strain evidence="2">MPO218</strain>
    </source>
</reference>
<organism evidence="2 3">
    <name type="scientific">Rhizorhabdus wittichii</name>
    <dbReference type="NCBI Taxonomy" id="160791"/>
    <lineage>
        <taxon>Bacteria</taxon>
        <taxon>Pseudomonadati</taxon>
        <taxon>Pseudomonadota</taxon>
        <taxon>Alphaproteobacteria</taxon>
        <taxon>Sphingomonadales</taxon>
        <taxon>Sphingomonadaceae</taxon>
        <taxon>Rhizorhabdus</taxon>
    </lineage>
</organism>
<protein>
    <submittedName>
        <fullName evidence="2">Uncharacterized protein</fullName>
    </submittedName>
</protein>
<reference evidence="2" key="1">
    <citation type="submission" date="2020-07" db="EMBL/GenBank/DDBJ databases">
        <authorList>
            <person name="Camacho E."/>
        </authorList>
    </citation>
    <scope>NUCLEOTIDE SEQUENCE</scope>
    <source>
        <strain evidence="2">MPO218</strain>
    </source>
</reference>
<proteinExistence type="predicted"/>
<feature type="compositionally biased region" description="Polar residues" evidence="1">
    <location>
        <begin position="132"/>
        <end position="148"/>
    </location>
</feature>
<dbReference type="AlphaFoldDB" id="A0A975HED9"/>